<name>A0A2V1GNK0_9GAMM</name>
<protein>
    <submittedName>
        <fullName evidence="1">Uncharacterized protein</fullName>
    </submittedName>
</protein>
<accession>A0A2V1GNK0</accession>
<dbReference type="EMBL" id="QDDL01000014">
    <property type="protein sequence ID" value="PVZ63907.1"/>
    <property type="molecule type" value="Genomic_DNA"/>
</dbReference>
<dbReference type="AlphaFoldDB" id="A0A2V1GNK0"/>
<reference evidence="1 2" key="1">
    <citation type="submission" date="2018-04" db="EMBL/GenBank/DDBJ databases">
        <title>Thalassorhabdus spongiae gen. nov., sp. nov., isolated from a marine sponge in South-West Iceland.</title>
        <authorList>
            <person name="Knobloch S."/>
            <person name="Daussin A."/>
            <person name="Johannsson R."/>
            <person name="Marteinsson V.T."/>
        </authorList>
    </citation>
    <scope>NUCLEOTIDE SEQUENCE [LARGE SCALE GENOMIC DNA]</scope>
    <source>
        <strain evidence="1 2">Hp12</strain>
    </source>
</reference>
<gene>
    <name evidence="1" type="ORF">DC094_20515</name>
</gene>
<sequence length="165" mass="17895">MDYLKEWPLDSASKAVDISEGWGSCGLYLGKARQAKVSLIQSISGAEPFLQLHSSINKIAIDYKDSTPENISEDLLKTTDYIVAAGTCDKISKVDTLFALFQKAMASGVKQILVSDPGEAAFDLLCDLCEHKLPENLGVEIETRTVKLPDSAQPFTGEILIISAD</sequence>
<dbReference type="Proteomes" id="UP000244906">
    <property type="component" value="Unassembled WGS sequence"/>
</dbReference>
<evidence type="ECO:0000313" key="2">
    <source>
        <dbReference type="Proteomes" id="UP000244906"/>
    </source>
</evidence>
<organism evidence="1 2">
    <name type="scientific">Pelagibaculum spongiae</name>
    <dbReference type="NCBI Taxonomy" id="2080658"/>
    <lineage>
        <taxon>Bacteria</taxon>
        <taxon>Pseudomonadati</taxon>
        <taxon>Pseudomonadota</taxon>
        <taxon>Gammaproteobacteria</taxon>
        <taxon>Oceanospirillales</taxon>
        <taxon>Pelagibaculum</taxon>
    </lineage>
</organism>
<keyword evidence="2" id="KW-1185">Reference proteome</keyword>
<comment type="caution">
    <text evidence="1">The sequence shown here is derived from an EMBL/GenBank/DDBJ whole genome shotgun (WGS) entry which is preliminary data.</text>
</comment>
<proteinExistence type="predicted"/>
<evidence type="ECO:0000313" key="1">
    <source>
        <dbReference type="EMBL" id="PVZ63907.1"/>
    </source>
</evidence>